<comment type="caution">
    <text evidence="1">The sequence shown here is derived from an EMBL/GenBank/DDBJ whole genome shotgun (WGS) entry which is preliminary data.</text>
</comment>
<accession>A0A0F9U8Q3</accession>
<gene>
    <name evidence="1" type="ORF">LCGC14_0560080</name>
</gene>
<dbReference type="AlphaFoldDB" id="A0A0F9U8Q3"/>
<reference evidence="1" key="1">
    <citation type="journal article" date="2015" name="Nature">
        <title>Complex archaea that bridge the gap between prokaryotes and eukaryotes.</title>
        <authorList>
            <person name="Spang A."/>
            <person name="Saw J.H."/>
            <person name="Jorgensen S.L."/>
            <person name="Zaremba-Niedzwiedzka K."/>
            <person name="Martijn J."/>
            <person name="Lind A.E."/>
            <person name="van Eijk R."/>
            <person name="Schleper C."/>
            <person name="Guy L."/>
            <person name="Ettema T.J."/>
        </authorList>
    </citation>
    <scope>NUCLEOTIDE SEQUENCE</scope>
</reference>
<dbReference type="EMBL" id="LAZR01000795">
    <property type="protein sequence ID" value="KKN57636.1"/>
    <property type="molecule type" value="Genomic_DNA"/>
</dbReference>
<protein>
    <submittedName>
        <fullName evidence="1">Uncharacterized protein</fullName>
    </submittedName>
</protein>
<proteinExistence type="predicted"/>
<name>A0A0F9U8Q3_9ZZZZ</name>
<sequence>MPRYICNSNYCGTEFKKPNKMEMVYQGEIEIVDVCPGCDGYSFRVYGMIYGFVGSGKFKDKEFVIKKLNDIINPEVDIIVSGHSPRNKKNNVDIWSEDWANEFCWTKPIIHPADENNKKEYFRRNKKIAQDSDKLVCFINKGRYKSGTWNTIKHFVNKPDFNLNNLIIYNEEHKLWKTDDLPKWILRKMKFIENMKRVSGLF</sequence>
<organism evidence="1">
    <name type="scientific">marine sediment metagenome</name>
    <dbReference type="NCBI Taxonomy" id="412755"/>
    <lineage>
        <taxon>unclassified sequences</taxon>
        <taxon>metagenomes</taxon>
        <taxon>ecological metagenomes</taxon>
    </lineage>
</organism>
<evidence type="ECO:0000313" key="1">
    <source>
        <dbReference type="EMBL" id="KKN57636.1"/>
    </source>
</evidence>